<feature type="transmembrane region" description="Helical" evidence="1">
    <location>
        <begin position="50"/>
        <end position="71"/>
    </location>
</feature>
<keyword evidence="1" id="KW-0472">Membrane</keyword>
<sequence>MMGKTNIFSRYWIAYGGFRALFTSSYFWISIVLTAVLFPHWTKPNWWNDVLSIMPSVLGFSLGGFAMWMAIGDDDFRKLIAGSEMNQPNQNSNEENGKVSSYMQVNSAFVHFILLQMLAIFCAVLAKAYYFPLPKDHWLLGIFGHDFYKLCLVGDFIGYFIFVYSLMSAVAATMAIFRVSSWYDMYRTNELNKSNENEANK</sequence>
<keyword evidence="1" id="KW-0812">Transmembrane</keyword>
<keyword evidence="3" id="KW-1185">Reference proteome</keyword>
<organism evidence="2 3">
    <name type="scientific">Shewanella dokdonensis</name>
    <dbReference type="NCBI Taxonomy" id="712036"/>
    <lineage>
        <taxon>Bacteria</taxon>
        <taxon>Pseudomonadati</taxon>
        <taxon>Pseudomonadota</taxon>
        <taxon>Gammaproteobacteria</taxon>
        <taxon>Alteromonadales</taxon>
        <taxon>Shewanellaceae</taxon>
        <taxon>Shewanella</taxon>
    </lineage>
</organism>
<feature type="transmembrane region" description="Helical" evidence="1">
    <location>
        <begin position="108"/>
        <end position="130"/>
    </location>
</feature>
<dbReference type="Proteomes" id="UP000676428">
    <property type="component" value="Chromosome"/>
</dbReference>
<evidence type="ECO:0000313" key="3">
    <source>
        <dbReference type="Proteomes" id="UP000676428"/>
    </source>
</evidence>
<gene>
    <name evidence="2" type="ORF">KHX94_00070</name>
</gene>
<reference evidence="2 3" key="1">
    <citation type="journal article" date="2012" name="Int. J. Syst. Evol. Microbiol.">
        <title>Shewanella dokdonensis sp. nov., isolated from seawater.</title>
        <authorList>
            <person name="Sung H.R."/>
            <person name="Yoon J.H."/>
            <person name="Ghim S.Y."/>
        </authorList>
    </citation>
    <scope>NUCLEOTIDE SEQUENCE [LARGE SCALE GENOMIC DNA]</scope>
    <source>
        <strain evidence="2 3">DSM 23626</strain>
    </source>
</reference>
<evidence type="ECO:0008006" key="4">
    <source>
        <dbReference type="Google" id="ProtNLM"/>
    </source>
</evidence>
<accession>A0ABX8DEW3</accession>
<proteinExistence type="predicted"/>
<evidence type="ECO:0000313" key="2">
    <source>
        <dbReference type="EMBL" id="QVK23279.1"/>
    </source>
</evidence>
<dbReference type="RefSeq" id="WP_213681911.1">
    <property type="nucleotide sequence ID" value="NZ_CP074572.1"/>
</dbReference>
<evidence type="ECO:0000256" key="1">
    <source>
        <dbReference type="SAM" id="Phobius"/>
    </source>
</evidence>
<name>A0ABX8DEW3_9GAMM</name>
<feature type="transmembrane region" description="Helical" evidence="1">
    <location>
        <begin position="12"/>
        <end position="38"/>
    </location>
</feature>
<keyword evidence="1" id="KW-1133">Transmembrane helix</keyword>
<dbReference type="EMBL" id="CP074572">
    <property type="protein sequence ID" value="QVK23279.1"/>
    <property type="molecule type" value="Genomic_DNA"/>
</dbReference>
<protein>
    <recommendedName>
        <fullName evidence="4">Transmembrane protein</fullName>
    </recommendedName>
</protein>
<feature type="transmembrane region" description="Helical" evidence="1">
    <location>
        <begin position="156"/>
        <end position="177"/>
    </location>
</feature>